<protein>
    <submittedName>
        <fullName evidence="1">Uncharacterized protein</fullName>
    </submittedName>
</protein>
<dbReference type="Proteomes" id="UP001497535">
    <property type="component" value="Unassembled WGS sequence"/>
</dbReference>
<reference evidence="1" key="1">
    <citation type="submission" date="2023-11" db="EMBL/GenBank/DDBJ databases">
        <authorList>
            <person name="Poullet M."/>
        </authorList>
    </citation>
    <scope>NUCLEOTIDE SEQUENCE</scope>
    <source>
        <strain evidence="1">E1834</strain>
    </source>
</reference>
<organism evidence="1 2">
    <name type="scientific">Meloidogyne enterolobii</name>
    <name type="common">Root-knot nematode worm</name>
    <name type="synonym">Meloidogyne mayaguensis</name>
    <dbReference type="NCBI Taxonomy" id="390850"/>
    <lineage>
        <taxon>Eukaryota</taxon>
        <taxon>Metazoa</taxon>
        <taxon>Ecdysozoa</taxon>
        <taxon>Nematoda</taxon>
        <taxon>Chromadorea</taxon>
        <taxon>Rhabditida</taxon>
        <taxon>Tylenchina</taxon>
        <taxon>Tylenchomorpha</taxon>
        <taxon>Tylenchoidea</taxon>
        <taxon>Meloidogynidae</taxon>
        <taxon>Meloidogyninae</taxon>
        <taxon>Meloidogyne</taxon>
    </lineage>
</organism>
<comment type="caution">
    <text evidence="1">The sequence shown here is derived from an EMBL/GenBank/DDBJ whole genome shotgun (WGS) entry which is preliminary data.</text>
</comment>
<keyword evidence="2" id="KW-1185">Reference proteome</keyword>
<accession>A0ACB0Y8Q2</accession>
<evidence type="ECO:0000313" key="2">
    <source>
        <dbReference type="Proteomes" id="UP001497535"/>
    </source>
</evidence>
<proteinExistence type="predicted"/>
<name>A0ACB0Y8Q2_MELEN</name>
<gene>
    <name evidence="1" type="ORF">MENTE1834_LOCUS9254</name>
</gene>
<evidence type="ECO:0000313" key="1">
    <source>
        <dbReference type="EMBL" id="CAK5037189.1"/>
    </source>
</evidence>
<dbReference type="EMBL" id="CAVMJV010000008">
    <property type="protein sequence ID" value="CAK5037189.1"/>
    <property type="molecule type" value="Genomic_DNA"/>
</dbReference>
<sequence length="295" mass="32440">MSGSSKKISSKLQELNGRRFSSQSTMSCLSSESFASSSSGISSASSLHSSHHSTETASSNTTAHISCGEPSSISSNSVCSSTTSTLQIAEYNTDLDDRQTPQQQLIDSSSDKNIVEIQPHRLVIDIQDDDIQKLDKEQSTKEQLNIENKQKINENKNSPSPPPLPLSQPPQSSTSSSTESVTFNKDETEKNEQIEEQNEEEYFSLRPRVGAMSSNTSTDAWNKNQRHKQNNLTVNKLPPIPPTPPAKPVNINNNNRQSSPISKDKKKTTNCGNTSVDSNENELMKLILNDRLETS</sequence>